<dbReference type="EMBL" id="JAFNEN010005782">
    <property type="protein sequence ID" value="KAG8161376.1"/>
    <property type="molecule type" value="Genomic_DNA"/>
</dbReference>
<reference evidence="1 2" key="1">
    <citation type="journal article" date="2022" name="Nat. Ecol. Evol.">
        <title>A masculinizing supergene underlies an exaggerated male reproductive morph in a spider.</title>
        <authorList>
            <person name="Hendrickx F."/>
            <person name="De Corte Z."/>
            <person name="Sonet G."/>
            <person name="Van Belleghem S.M."/>
            <person name="Kostlbacher S."/>
            <person name="Vangestel C."/>
        </authorList>
    </citation>
    <scope>NUCLEOTIDE SEQUENCE [LARGE SCALE GENOMIC DNA]</scope>
    <source>
        <strain evidence="1">W744_W776</strain>
    </source>
</reference>
<protein>
    <submittedName>
        <fullName evidence="1">Uncharacterized protein</fullName>
    </submittedName>
</protein>
<accession>A0AAV6TET8</accession>
<dbReference type="Proteomes" id="UP000827092">
    <property type="component" value="Unassembled WGS sequence"/>
</dbReference>
<sequence>MRNRSQGNGLGKISGKEDPVELTLVEFVKRHERVDKWEGLHVSEIPCFIRSLLPVNSPRKATRKDHASSPKRDCLM</sequence>
<comment type="caution">
    <text evidence="1">The sequence shown here is derived from an EMBL/GenBank/DDBJ whole genome shotgun (WGS) entry which is preliminary data.</text>
</comment>
<evidence type="ECO:0000313" key="2">
    <source>
        <dbReference type="Proteomes" id="UP000827092"/>
    </source>
</evidence>
<evidence type="ECO:0000313" key="1">
    <source>
        <dbReference type="EMBL" id="KAG8161376.1"/>
    </source>
</evidence>
<gene>
    <name evidence="1" type="ORF">JTE90_017467</name>
</gene>
<proteinExistence type="predicted"/>
<dbReference type="AlphaFoldDB" id="A0AAV6TET8"/>
<keyword evidence="2" id="KW-1185">Reference proteome</keyword>
<name>A0AAV6TET8_9ARAC</name>
<organism evidence="1 2">
    <name type="scientific">Oedothorax gibbosus</name>
    <dbReference type="NCBI Taxonomy" id="931172"/>
    <lineage>
        <taxon>Eukaryota</taxon>
        <taxon>Metazoa</taxon>
        <taxon>Ecdysozoa</taxon>
        <taxon>Arthropoda</taxon>
        <taxon>Chelicerata</taxon>
        <taxon>Arachnida</taxon>
        <taxon>Araneae</taxon>
        <taxon>Araneomorphae</taxon>
        <taxon>Entelegynae</taxon>
        <taxon>Araneoidea</taxon>
        <taxon>Linyphiidae</taxon>
        <taxon>Erigoninae</taxon>
        <taxon>Oedothorax</taxon>
    </lineage>
</organism>